<sequence length="65" mass="6774">IGWTGSGMPNTTPVAMLNRPEKTSVADRSMEPCSASAIMSGSSVPRSPRAPEISAAGDSRSVRRL</sequence>
<protein>
    <submittedName>
        <fullName evidence="2">Uncharacterized protein</fullName>
    </submittedName>
</protein>
<feature type="region of interest" description="Disordered" evidence="1">
    <location>
        <begin position="1"/>
        <end position="22"/>
    </location>
</feature>
<gene>
    <name evidence="2" type="ORF">BT67DRAFT_343823</name>
</gene>
<feature type="non-terminal residue" evidence="2">
    <location>
        <position position="1"/>
    </location>
</feature>
<dbReference type="AlphaFoldDB" id="A0AAN6UE90"/>
<accession>A0AAN6UE90</accession>
<keyword evidence="3" id="KW-1185">Reference proteome</keyword>
<evidence type="ECO:0000256" key="1">
    <source>
        <dbReference type="SAM" id="MobiDB-lite"/>
    </source>
</evidence>
<name>A0AAN6UE90_9PEZI</name>
<dbReference type="Proteomes" id="UP001304895">
    <property type="component" value="Unassembled WGS sequence"/>
</dbReference>
<comment type="caution">
    <text evidence="2">The sequence shown here is derived from an EMBL/GenBank/DDBJ whole genome shotgun (WGS) entry which is preliminary data.</text>
</comment>
<organism evidence="2 3">
    <name type="scientific">Trichocladium antarcticum</name>
    <dbReference type="NCBI Taxonomy" id="1450529"/>
    <lineage>
        <taxon>Eukaryota</taxon>
        <taxon>Fungi</taxon>
        <taxon>Dikarya</taxon>
        <taxon>Ascomycota</taxon>
        <taxon>Pezizomycotina</taxon>
        <taxon>Sordariomycetes</taxon>
        <taxon>Sordariomycetidae</taxon>
        <taxon>Sordariales</taxon>
        <taxon>Chaetomiaceae</taxon>
        <taxon>Trichocladium</taxon>
    </lineage>
</organism>
<evidence type="ECO:0000313" key="3">
    <source>
        <dbReference type="Proteomes" id="UP001304895"/>
    </source>
</evidence>
<reference evidence="2" key="1">
    <citation type="journal article" date="2023" name="Mol. Phylogenet. Evol.">
        <title>Genome-scale phylogeny and comparative genomics of the fungal order Sordariales.</title>
        <authorList>
            <person name="Hensen N."/>
            <person name="Bonometti L."/>
            <person name="Westerberg I."/>
            <person name="Brannstrom I.O."/>
            <person name="Guillou S."/>
            <person name="Cros-Aarteil S."/>
            <person name="Calhoun S."/>
            <person name="Haridas S."/>
            <person name="Kuo A."/>
            <person name="Mondo S."/>
            <person name="Pangilinan J."/>
            <person name="Riley R."/>
            <person name="LaButti K."/>
            <person name="Andreopoulos B."/>
            <person name="Lipzen A."/>
            <person name="Chen C."/>
            <person name="Yan M."/>
            <person name="Daum C."/>
            <person name="Ng V."/>
            <person name="Clum A."/>
            <person name="Steindorff A."/>
            <person name="Ohm R.A."/>
            <person name="Martin F."/>
            <person name="Silar P."/>
            <person name="Natvig D.O."/>
            <person name="Lalanne C."/>
            <person name="Gautier V."/>
            <person name="Ament-Velasquez S.L."/>
            <person name="Kruys A."/>
            <person name="Hutchinson M.I."/>
            <person name="Powell A.J."/>
            <person name="Barry K."/>
            <person name="Miller A.N."/>
            <person name="Grigoriev I.V."/>
            <person name="Debuchy R."/>
            <person name="Gladieux P."/>
            <person name="Hiltunen Thoren M."/>
            <person name="Johannesson H."/>
        </authorList>
    </citation>
    <scope>NUCLEOTIDE SEQUENCE</scope>
    <source>
        <strain evidence="2">CBS 123565</strain>
    </source>
</reference>
<dbReference type="EMBL" id="MU853425">
    <property type="protein sequence ID" value="KAK4131355.1"/>
    <property type="molecule type" value="Genomic_DNA"/>
</dbReference>
<feature type="region of interest" description="Disordered" evidence="1">
    <location>
        <begin position="37"/>
        <end position="65"/>
    </location>
</feature>
<evidence type="ECO:0000313" key="2">
    <source>
        <dbReference type="EMBL" id="KAK4131355.1"/>
    </source>
</evidence>
<reference evidence="2" key="2">
    <citation type="submission" date="2023-05" db="EMBL/GenBank/DDBJ databases">
        <authorList>
            <consortium name="Lawrence Berkeley National Laboratory"/>
            <person name="Steindorff A."/>
            <person name="Hensen N."/>
            <person name="Bonometti L."/>
            <person name="Westerberg I."/>
            <person name="Brannstrom I.O."/>
            <person name="Guillou S."/>
            <person name="Cros-Aarteil S."/>
            <person name="Calhoun S."/>
            <person name="Haridas S."/>
            <person name="Kuo A."/>
            <person name="Mondo S."/>
            <person name="Pangilinan J."/>
            <person name="Riley R."/>
            <person name="Labutti K."/>
            <person name="Andreopoulos B."/>
            <person name="Lipzen A."/>
            <person name="Chen C."/>
            <person name="Yanf M."/>
            <person name="Daum C."/>
            <person name="Ng V."/>
            <person name="Clum A."/>
            <person name="Ohm R."/>
            <person name="Martin F."/>
            <person name="Silar P."/>
            <person name="Natvig D."/>
            <person name="Lalanne C."/>
            <person name="Gautier V."/>
            <person name="Ament-Velasquez S.L."/>
            <person name="Kruys A."/>
            <person name="Hutchinson M.I."/>
            <person name="Powell A.J."/>
            <person name="Barry K."/>
            <person name="Miller A.N."/>
            <person name="Grigoriev I.V."/>
            <person name="Debuchy R."/>
            <person name="Gladieux P."/>
            <person name="Thoren M.H."/>
            <person name="Johannesson H."/>
        </authorList>
    </citation>
    <scope>NUCLEOTIDE SEQUENCE</scope>
    <source>
        <strain evidence="2">CBS 123565</strain>
    </source>
</reference>
<feature type="non-terminal residue" evidence="2">
    <location>
        <position position="65"/>
    </location>
</feature>
<proteinExistence type="predicted"/>